<organism evidence="1 2">
    <name type="scientific">Pontivivens ytuae</name>
    <dbReference type="NCBI Taxonomy" id="2789856"/>
    <lineage>
        <taxon>Bacteria</taxon>
        <taxon>Pseudomonadati</taxon>
        <taxon>Pseudomonadota</taxon>
        <taxon>Alphaproteobacteria</taxon>
        <taxon>Rhodobacterales</taxon>
        <taxon>Paracoccaceae</taxon>
        <taxon>Pontivivens</taxon>
    </lineage>
</organism>
<proteinExistence type="predicted"/>
<keyword evidence="2" id="KW-1185">Reference proteome</keyword>
<name>A0A7S9LU31_9RHOB</name>
<dbReference type="Pfam" id="PF20083">
    <property type="entry name" value="DUF6477"/>
    <property type="match status" value="1"/>
</dbReference>
<evidence type="ECO:0000313" key="1">
    <source>
        <dbReference type="EMBL" id="QPH54765.1"/>
    </source>
</evidence>
<sequence>MSDLADYLATLRRPRTLVGAARRVATAPPLKSPMLVEEEAQLDAERRAGSAAYSPQRHVRVLGALIARARTEAQAKASGSAALRRAT</sequence>
<protein>
    <submittedName>
        <fullName evidence="1">Uncharacterized protein</fullName>
    </submittedName>
</protein>
<reference evidence="1 2" key="1">
    <citation type="submission" date="2020-11" db="EMBL/GenBank/DDBJ databases">
        <title>Description of Pontivivens ytuae sp. nov. isolated from deep sea sediment of Mariana Trench.</title>
        <authorList>
            <person name="Wang Z."/>
            <person name="Sun Q.-L."/>
            <person name="Xu X.-D."/>
            <person name="Tang Y.-Z."/>
            <person name="Zhang J."/>
        </authorList>
    </citation>
    <scope>NUCLEOTIDE SEQUENCE [LARGE SCALE GENOMIC DNA]</scope>
    <source>
        <strain evidence="1 2">MT2928</strain>
    </source>
</reference>
<dbReference type="InterPro" id="IPR045516">
    <property type="entry name" value="DUF6477"/>
</dbReference>
<dbReference type="RefSeq" id="WP_196103968.1">
    <property type="nucleotide sequence ID" value="NZ_CP064942.1"/>
</dbReference>
<accession>A0A7S9LU31</accession>
<evidence type="ECO:0000313" key="2">
    <source>
        <dbReference type="Proteomes" id="UP000594800"/>
    </source>
</evidence>
<gene>
    <name evidence="1" type="ORF">I0K15_03025</name>
</gene>
<dbReference type="EMBL" id="CP064942">
    <property type="protein sequence ID" value="QPH54765.1"/>
    <property type="molecule type" value="Genomic_DNA"/>
</dbReference>
<dbReference type="Proteomes" id="UP000594800">
    <property type="component" value="Chromosome"/>
</dbReference>
<dbReference type="KEGG" id="poz:I0K15_03025"/>
<dbReference type="AlphaFoldDB" id="A0A7S9LU31"/>